<dbReference type="Pfam" id="PF03073">
    <property type="entry name" value="TspO_MBR"/>
    <property type="match status" value="1"/>
</dbReference>
<evidence type="ECO:0000313" key="8">
    <source>
        <dbReference type="EMBL" id="AJT41807.1"/>
    </source>
</evidence>
<dbReference type="CDD" id="cd15904">
    <property type="entry name" value="TSPO_MBR"/>
    <property type="match status" value="1"/>
</dbReference>
<evidence type="ECO:0000256" key="4">
    <source>
        <dbReference type="ARBA" id="ARBA00022989"/>
    </source>
</evidence>
<accession>A0A0D4BZD7</accession>
<dbReference type="KEGG" id="ari:UM93_10270"/>
<evidence type="ECO:0000313" key="9">
    <source>
        <dbReference type="Proteomes" id="UP000061839"/>
    </source>
</evidence>
<dbReference type="PANTHER" id="PTHR10057">
    <property type="entry name" value="PERIPHERAL-TYPE BENZODIAZEPINE RECEPTOR"/>
    <property type="match status" value="1"/>
</dbReference>
<keyword evidence="5 6" id="KW-0472">Membrane</keyword>
<dbReference type="SUPFAM" id="SSF51735">
    <property type="entry name" value="NAD(P)-binding Rossmann-fold domains"/>
    <property type="match status" value="1"/>
</dbReference>
<keyword evidence="3 6" id="KW-0812">Transmembrane</keyword>
<dbReference type="GO" id="GO:0003677">
    <property type="term" value="F:DNA binding"/>
    <property type="evidence" value="ECO:0007669"/>
    <property type="project" value="UniProtKB-KW"/>
</dbReference>
<dbReference type="AlphaFoldDB" id="A0A0D4BZD7"/>
<evidence type="ECO:0000259" key="7">
    <source>
        <dbReference type="Pfam" id="PF05368"/>
    </source>
</evidence>
<dbReference type="EMBL" id="CP011005">
    <property type="protein sequence ID" value="AJT41807.1"/>
    <property type="molecule type" value="Genomic_DNA"/>
</dbReference>
<organism evidence="8 9">
    <name type="scientific">Psychromicrobium lacuslunae</name>
    <dbReference type="NCBI Taxonomy" id="1618207"/>
    <lineage>
        <taxon>Bacteria</taxon>
        <taxon>Bacillati</taxon>
        <taxon>Actinomycetota</taxon>
        <taxon>Actinomycetes</taxon>
        <taxon>Micrococcales</taxon>
        <taxon>Micrococcaceae</taxon>
        <taxon>Psychromicrobium</taxon>
    </lineage>
</organism>
<evidence type="ECO:0000256" key="3">
    <source>
        <dbReference type="ARBA" id="ARBA00022692"/>
    </source>
</evidence>
<dbReference type="Proteomes" id="UP000061839">
    <property type="component" value="Chromosome"/>
</dbReference>
<dbReference type="PATRIC" id="fig|1618207.4.peg.2085"/>
<comment type="similarity">
    <text evidence="2">Belongs to the TspO/BZRP family.</text>
</comment>
<feature type="transmembrane region" description="Helical" evidence="6">
    <location>
        <begin position="329"/>
        <end position="348"/>
    </location>
</feature>
<feature type="transmembrane region" description="Helical" evidence="6">
    <location>
        <begin position="368"/>
        <end position="392"/>
    </location>
</feature>
<feature type="transmembrane region" description="Helical" evidence="6">
    <location>
        <begin position="429"/>
        <end position="447"/>
    </location>
</feature>
<dbReference type="RefSeq" id="WP_045075416.1">
    <property type="nucleotide sequence ID" value="NZ_CP011005.1"/>
</dbReference>
<dbReference type="Pfam" id="PF05368">
    <property type="entry name" value="NmrA"/>
    <property type="match status" value="1"/>
</dbReference>
<reference evidence="8 9" key="1">
    <citation type="journal article" date="2015" name="Genome Announc.">
        <title>Complete Genome Sequencing of Protease-Producing Novel Arthrobacter sp. Strain IHBB 11108 Using PacBio Single-Molecule Real-Time Sequencing Technology.</title>
        <authorList>
            <person name="Kiran S."/>
            <person name="Swarnkar M.K."/>
            <person name="Pal M."/>
            <person name="Thakur R."/>
            <person name="Tewari R."/>
            <person name="Singh A.K."/>
            <person name="Gulati A."/>
        </authorList>
    </citation>
    <scope>NUCLEOTIDE SEQUENCE [LARGE SCALE GENOMIC DNA]</scope>
    <source>
        <strain evidence="8 9">IHBB 11108</strain>
    </source>
</reference>
<dbReference type="GO" id="GO:0016020">
    <property type="term" value="C:membrane"/>
    <property type="evidence" value="ECO:0007669"/>
    <property type="project" value="UniProtKB-SubCell"/>
</dbReference>
<evidence type="ECO:0000256" key="2">
    <source>
        <dbReference type="ARBA" id="ARBA00007524"/>
    </source>
</evidence>
<dbReference type="InterPro" id="IPR004307">
    <property type="entry name" value="TspO_MBR"/>
</dbReference>
<dbReference type="GO" id="GO:0033013">
    <property type="term" value="P:tetrapyrrole metabolic process"/>
    <property type="evidence" value="ECO:0007669"/>
    <property type="project" value="UniProtKB-ARBA"/>
</dbReference>
<protein>
    <submittedName>
        <fullName evidence="8">DNA-binding protein</fullName>
    </submittedName>
</protein>
<keyword evidence="9" id="KW-1185">Reference proteome</keyword>
<dbReference type="PANTHER" id="PTHR10057:SF0">
    <property type="entry name" value="TRANSLOCATOR PROTEIN"/>
    <property type="match status" value="1"/>
</dbReference>
<gene>
    <name evidence="8" type="ORF">UM93_10270</name>
</gene>
<keyword evidence="4 6" id="KW-1133">Transmembrane helix</keyword>
<dbReference type="InterPro" id="IPR008030">
    <property type="entry name" value="NmrA-like"/>
</dbReference>
<dbReference type="OrthoDB" id="9774199at2"/>
<dbReference type="InterPro" id="IPR036291">
    <property type="entry name" value="NAD(P)-bd_dom_sf"/>
</dbReference>
<feature type="domain" description="NmrA-like" evidence="7">
    <location>
        <begin position="12"/>
        <end position="178"/>
    </location>
</feature>
<evidence type="ECO:0000256" key="6">
    <source>
        <dbReference type="SAM" id="Phobius"/>
    </source>
</evidence>
<keyword evidence="8" id="KW-0238">DNA-binding</keyword>
<evidence type="ECO:0000256" key="5">
    <source>
        <dbReference type="ARBA" id="ARBA00023136"/>
    </source>
</evidence>
<dbReference type="Gene3D" id="3.40.50.720">
    <property type="entry name" value="NAD(P)-binding Rossmann-like Domain"/>
    <property type="match status" value="1"/>
</dbReference>
<evidence type="ECO:0000256" key="1">
    <source>
        <dbReference type="ARBA" id="ARBA00004141"/>
    </source>
</evidence>
<dbReference type="STRING" id="1618207.UM93_10270"/>
<proteinExistence type="inferred from homology"/>
<dbReference type="InterPro" id="IPR038330">
    <property type="entry name" value="TspO/MBR-related_sf"/>
</dbReference>
<dbReference type="HOGENOM" id="CLU_616379_0_0_11"/>
<feature type="transmembrane region" description="Helical" evidence="6">
    <location>
        <begin position="459"/>
        <end position="480"/>
    </location>
</feature>
<sequence>MNPGSFEVRRATVTGGTGFVGSQLISELIERGWAVRALCRSRAKALKTAWGAAITPAGQPAGAGQVEVIEGDARREEDLDASLSGSEVAWYLLHSMATAKDFRRAESDIAAKFARAASRNNLQRIVYLGGLHPEGEELSEHLASRVEVGKILLSSGVPTAVLQAGVVIGTGSASFKMLRHLAERLPAAIGPRWLKNLITPISVRDAVYYLAGAADLPSEVSRSFDIGGPESVPYADLIKRYAKAVGLVPRTVLSAPVMTPNLGSQWIGLVTPVPSSLAKPLVNSLLHDTVVKERDIESYLGKPPAGLESFNDAVAKATQKVDTKRWPKTFLGTSVAVLGCAVAGSILTDPKSSWYRNLKKPTWQPPPLAFPLVWTALYADIAAISSLVIADAEENQQHYEAKRYRAALGLNLVLNASWCGLFFRSRRPLLATVGAAALAASTVDLVIRATKSAPQRGIALAPYAIWTSGAAVLSATIARLNR</sequence>
<comment type="subcellular location">
    <subcellularLocation>
        <location evidence="1">Membrane</location>
        <topology evidence="1">Multi-pass membrane protein</topology>
    </subcellularLocation>
</comment>
<name>A0A0D4BZD7_9MICC</name>
<dbReference type="Gene3D" id="1.20.1260.100">
    <property type="entry name" value="TspO/MBR protein"/>
    <property type="match status" value="1"/>
</dbReference>
<dbReference type="FunFam" id="1.20.1260.100:FF:000001">
    <property type="entry name" value="translocator protein 2"/>
    <property type="match status" value="1"/>
</dbReference>